<proteinExistence type="predicted"/>
<organism evidence="1 2">
    <name type="scientific">Bifidobacterium pseudolongum subsp. globosum</name>
    <dbReference type="NCBI Taxonomy" id="1690"/>
    <lineage>
        <taxon>Bacteria</taxon>
        <taxon>Bacillati</taxon>
        <taxon>Actinomycetota</taxon>
        <taxon>Actinomycetes</taxon>
        <taxon>Bifidobacteriales</taxon>
        <taxon>Bifidobacteriaceae</taxon>
        <taxon>Bifidobacterium</taxon>
    </lineage>
</organism>
<evidence type="ECO:0000313" key="2">
    <source>
        <dbReference type="Proteomes" id="UP000292535"/>
    </source>
</evidence>
<reference evidence="1 2" key="1">
    <citation type="submission" date="2018-12" db="EMBL/GenBank/DDBJ databases">
        <title>Unveiling genomic diversity among members of the Bifidobacterium pseudolongum species, a widely distributed gut commensal of the animal kingdom.</title>
        <authorList>
            <person name="Lugli G.A."/>
            <person name="Duranti S."/>
            <person name="Albert K."/>
            <person name="Mancabelli L."/>
            <person name="Napoli S."/>
            <person name="Viappiani A."/>
            <person name="Anzalone R."/>
            <person name="Longhi G."/>
            <person name="Milani C."/>
            <person name="Turroni F."/>
            <person name="Alessandri G."/>
            <person name="Sela D.A."/>
            <person name="Van Sinderen D."/>
            <person name="Ventura M."/>
        </authorList>
    </citation>
    <scope>NUCLEOTIDE SEQUENCE [LARGE SCALE GENOMIC DNA]</scope>
    <source>
        <strain evidence="1 2">2032B</strain>
    </source>
</reference>
<name>A0A4Q5AGG7_9BIFI</name>
<dbReference type="Proteomes" id="UP000292535">
    <property type="component" value="Unassembled WGS sequence"/>
</dbReference>
<protein>
    <submittedName>
        <fullName evidence="1">Uncharacterized protein</fullName>
    </submittedName>
</protein>
<sequence length="243" mass="27040">MRITITSPNDVIALSDQYDDPTHVWAIKKDGVSGLYGTPSTRESPLERPQMDGAYWPSRLTQGSRTVSLDCVIKGASSLDAALARDRINALTCQPLTLSVEDVNGRREIDCWLTADPEPLMRRHKDGFEFGLVLSCPDPYWHGEWLWQAPQSGRLALVNLGTAPTWIRFRAMSKITTLYAAWGDAEIEWEGDTNDLLLDTRDMIPSAGQVTADWALPVQPGNTLLTIRSDCSTLDVGIRPAWR</sequence>
<comment type="caution">
    <text evidence="1">The sequence shown here is derived from an EMBL/GenBank/DDBJ whole genome shotgun (WGS) entry which is preliminary data.</text>
</comment>
<dbReference type="AlphaFoldDB" id="A0A4Q5AGG7"/>
<accession>A0A4Q5AGG7</accession>
<dbReference type="EMBL" id="RYUQ01000002">
    <property type="protein sequence ID" value="RYQ26470.1"/>
    <property type="molecule type" value="Genomic_DNA"/>
</dbReference>
<dbReference type="RefSeq" id="WP_129853675.1">
    <property type="nucleotide sequence ID" value="NZ_RYUQ01000002.1"/>
</dbReference>
<gene>
    <name evidence="1" type="ORF">PG2032B_1066</name>
</gene>
<evidence type="ECO:0000313" key="1">
    <source>
        <dbReference type="EMBL" id="RYQ26470.1"/>
    </source>
</evidence>